<feature type="region of interest" description="Disordered" evidence="11">
    <location>
        <begin position="218"/>
        <end position="298"/>
    </location>
</feature>
<dbReference type="GO" id="GO:0030970">
    <property type="term" value="P:retrograde protein transport, ER to cytosol"/>
    <property type="evidence" value="ECO:0007669"/>
    <property type="project" value="TreeGrafter"/>
</dbReference>
<dbReference type="InterPro" id="IPR012913">
    <property type="entry name" value="OS9-like_dom"/>
</dbReference>
<feature type="signal peptide" evidence="12">
    <location>
        <begin position="1"/>
        <end position="25"/>
    </location>
</feature>
<organism evidence="14 15">
    <name type="scientific">Propithecus coquereli</name>
    <name type="common">Coquerel's sifaka</name>
    <name type="synonym">Propithecus verreauxi coquereli</name>
    <dbReference type="NCBI Taxonomy" id="379532"/>
    <lineage>
        <taxon>Eukaryota</taxon>
        <taxon>Metazoa</taxon>
        <taxon>Chordata</taxon>
        <taxon>Craniata</taxon>
        <taxon>Vertebrata</taxon>
        <taxon>Euteleostomi</taxon>
        <taxon>Mammalia</taxon>
        <taxon>Eutheria</taxon>
        <taxon>Euarchontoglires</taxon>
        <taxon>Primates</taxon>
        <taxon>Strepsirrhini</taxon>
        <taxon>Lemuriformes</taxon>
        <taxon>Indriidae</taxon>
        <taxon>Propithecus</taxon>
    </lineage>
</organism>
<keyword evidence="15" id="KW-1185">Reference proteome</keyword>
<comment type="subunit">
    <text evidence="9">Component of the HRD1 complex, which comprises at least SYNV1/HRD1, DERL1/2, FAM8A1, HERPUD1/HERP, OS9, SEL1L and UBE2J1. FAM8A1 is stabilized by interaction with SYNV1, which prevents its proteasomal degradation. OS9 and UBE2J1 recruitment to the complex may be mediated by SEL1L. Through this complex, may interact with ERLEC1 and HSPA5. Interacts (via C-terminus) with CPNE6 (via second C2 domain); this interaction occurs in a calcium-dependent manner in vitro. Interacts with CREB3.</text>
</comment>
<evidence type="ECO:0000256" key="12">
    <source>
        <dbReference type="SAM" id="SignalP"/>
    </source>
</evidence>
<accession>A0A2K6GXS8</accession>
<keyword evidence="3 12" id="KW-0732">Signal</keyword>
<dbReference type="Gene3D" id="2.70.130.10">
    <property type="entry name" value="Mannose-6-phosphate receptor binding domain"/>
    <property type="match status" value="1"/>
</dbReference>
<evidence type="ECO:0000313" key="14">
    <source>
        <dbReference type="Ensembl" id="ENSPCOP00000031071.1"/>
    </source>
</evidence>
<dbReference type="InterPro" id="IPR044865">
    <property type="entry name" value="MRH_dom"/>
</dbReference>
<dbReference type="InterPro" id="IPR045149">
    <property type="entry name" value="OS-9-like"/>
</dbReference>
<keyword evidence="4 10" id="KW-0430">Lectin</keyword>
<feature type="compositionally biased region" description="Basic and acidic residues" evidence="11">
    <location>
        <begin position="243"/>
        <end position="260"/>
    </location>
</feature>
<keyword evidence="6" id="KW-1015">Disulfide bond</keyword>
<evidence type="ECO:0000256" key="7">
    <source>
        <dbReference type="ARBA" id="ARBA00023180"/>
    </source>
</evidence>
<feature type="domain" description="MRH" evidence="13">
    <location>
        <begin position="46"/>
        <end position="171"/>
    </location>
</feature>
<feature type="compositionally biased region" description="Basic residues" evidence="11">
    <location>
        <begin position="440"/>
        <end position="449"/>
    </location>
</feature>
<dbReference type="Ensembl" id="ENSPCOT00000042024.1">
    <property type="protein sequence ID" value="ENSPCOP00000031071.1"/>
    <property type="gene ID" value="ENSPCOG00000028286.1"/>
</dbReference>
<dbReference type="FunFam" id="2.70.130.10:FF:000002">
    <property type="entry name" value="protein OS-9 isoform X1"/>
    <property type="match status" value="1"/>
</dbReference>
<evidence type="ECO:0000256" key="6">
    <source>
        <dbReference type="ARBA" id="ARBA00023157"/>
    </source>
</evidence>
<evidence type="ECO:0000256" key="4">
    <source>
        <dbReference type="ARBA" id="ARBA00022734"/>
    </source>
</evidence>
<evidence type="ECO:0000256" key="5">
    <source>
        <dbReference type="ARBA" id="ARBA00022824"/>
    </source>
</evidence>
<dbReference type="GeneTree" id="ENSGT00530000063603"/>
<comment type="subcellular location">
    <subcellularLocation>
        <location evidence="1 10">Endoplasmic reticulum lumen</location>
    </subcellularLocation>
</comment>
<proteinExistence type="inferred from homology"/>
<feature type="compositionally biased region" description="Basic and acidic residues" evidence="11">
    <location>
        <begin position="371"/>
        <end position="413"/>
    </location>
</feature>
<feature type="compositionally biased region" description="Acidic residues" evidence="11">
    <location>
        <begin position="355"/>
        <end position="370"/>
    </location>
</feature>
<dbReference type="PROSITE" id="PS51914">
    <property type="entry name" value="MRH"/>
    <property type="match status" value="1"/>
</dbReference>
<feature type="compositionally biased region" description="Basic and acidic residues" evidence="11">
    <location>
        <begin position="337"/>
        <end position="354"/>
    </location>
</feature>
<feature type="region of interest" description="Disordered" evidence="11">
    <location>
        <begin position="311"/>
        <end position="413"/>
    </location>
</feature>
<feature type="compositionally biased region" description="Acidic residues" evidence="11">
    <location>
        <begin position="261"/>
        <end position="276"/>
    </location>
</feature>
<dbReference type="GO" id="GO:0005788">
    <property type="term" value="C:endoplasmic reticulum lumen"/>
    <property type="evidence" value="ECO:0007669"/>
    <property type="project" value="UniProtKB-SubCell"/>
</dbReference>
<evidence type="ECO:0000256" key="3">
    <source>
        <dbReference type="ARBA" id="ARBA00022729"/>
    </source>
</evidence>
<feature type="chain" id="PRO_5014333836" description="Endoplasmic reticulum lectin" evidence="12">
    <location>
        <begin position="26"/>
        <end position="538"/>
    </location>
</feature>
<reference evidence="14" key="2">
    <citation type="submission" date="2025-09" db="UniProtKB">
        <authorList>
            <consortium name="Ensembl"/>
        </authorList>
    </citation>
    <scope>IDENTIFICATION</scope>
</reference>
<comment type="function">
    <text evidence="8">Lectin component of the HRD1 complex, which functions in endoplasmic reticulum (ER) quality control and ER-associated degradation (ERAD). Specifically recognizes and binds improperly folded glycoproteins as well as hyperglycosylated proteins, retain them in the ER, and transfers them to the ubiquitination machinery and promote their degradation. Possible targets include TRPV4 as well as hyperglycosylated HSP90B1.</text>
</comment>
<evidence type="ECO:0000256" key="11">
    <source>
        <dbReference type="SAM" id="MobiDB-lite"/>
    </source>
</evidence>
<dbReference type="PANTHER" id="PTHR15414:SF5">
    <property type="entry name" value="PROTEIN OS-9"/>
    <property type="match status" value="1"/>
</dbReference>
<dbReference type="SUPFAM" id="SSF50911">
    <property type="entry name" value="Mannose 6-phosphate receptor domain"/>
    <property type="match status" value="1"/>
</dbReference>
<dbReference type="GO" id="GO:0030968">
    <property type="term" value="P:endoplasmic reticulum unfolded protein response"/>
    <property type="evidence" value="ECO:0007669"/>
    <property type="project" value="UniProtKB-UniRule"/>
</dbReference>
<evidence type="ECO:0000259" key="13">
    <source>
        <dbReference type="PROSITE" id="PS51914"/>
    </source>
</evidence>
<comment type="function">
    <text evidence="10">Lectin involved in the quality control of the secretory pathway. As a member of the endoplasmic reticulum-associated degradation lumenal (ERAD-L) surveillance system, targets misfolded endoplasmic reticulum lumenal glycoproteins for degradation.</text>
</comment>
<reference evidence="14" key="1">
    <citation type="submission" date="2025-08" db="UniProtKB">
        <authorList>
            <consortium name="Ensembl"/>
        </authorList>
    </citation>
    <scope>IDENTIFICATION</scope>
</reference>
<evidence type="ECO:0000256" key="2">
    <source>
        <dbReference type="ARBA" id="ARBA00009918"/>
    </source>
</evidence>
<gene>
    <name evidence="14" type="primary">OS9</name>
</gene>
<name>A0A2K6GXS8_PROCO</name>
<dbReference type="PANTHER" id="PTHR15414">
    <property type="entry name" value="OS-9-RELATED"/>
    <property type="match status" value="1"/>
</dbReference>
<dbReference type="InterPro" id="IPR009011">
    <property type="entry name" value="Man6P_isomerase_rcpt-bd_dom_sf"/>
</dbReference>
<comment type="similarity">
    <text evidence="2 10">Belongs to the OS-9 family.</text>
</comment>
<evidence type="ECO:0000256" key="10">
    <source>
        <dbReference type="RuleBase" id="RU369099"/>
    </source>
</evidence>
<evidence type="ECO:0000256" key="8">
    <source>
        <dbReference type="ARBA" id="ARBA00053710"/>
    </source>
</evidence>
<dbReference type="AlphaFoldDB" id="A0A2K6GXS8"/>
<keyword evidence="5 10" id="KW-0256">Endoplasmic reticulum</keyword>
<evidence type="ECO:0000256" key="1">
    <source>
        <dbReference type="ARBA" id="ARBA00004319"/>
    </source>
</evidence>
<dbReference type="GO" id="GO:0030246">
    <property type="term" value="F:carbohydrate binding"/>
    <property type="evidence" value="ECO:0007669"/>
    <property type="project" value="UniProtKB-UniRule"/>
</dbReference>
<evidence type="ECO:0000313" key="15">
    <source>
        <dbReference type="Proteomes" id="UP000233160"/>
    </source>
</evidence>
<sequence>MAAETLLSSLLGLLLLGLLLPASLTGGVGSLNLEELSEMRYGIEILPLPVLGGQTKDWWTYEFCYGRHIQQYHMEDSEIKGEVLYLGYYQSAFDWDDETAKASKQHRLKRYHSQTYGNGSKCDLNGRPREAEVRFLCDEGAGISGDYIDRVDEPLSCSYVLTIRTSRLCPHPLLRPPPSATPQAILCHPSLQPEEYMAYIQRQADSKQYGDKIIEELQDLDPQMWSETKSGAVPPKRTGASPSKDDSKESDFWKMLHEPEDQATEGEEVQAEEQDPNPEAADPAPGSPNDFQNNVQVKVIRSPADLIRLIEELKGGTKKGKPNAGQDQPADDATEVPQREPEVKEKSDGEHQSEAEEEDDEEDEDEDEDERQLLGEFEKELEGILLPSDRDRLRSETEKELDPDGLKKESERDRAMLALTSTLNKLIKRLEEKQSPELVKKHKKRRVVPKKPPPSPQPTGKIEIKIVRPGAEGTEEDARWLTDEDTKSLKEIFFNILVQGAEEAQKERQRQKELESNYRRVWGSQGGEGTGDLDEFDF</sequence>
<dbReference type="Pfam" id="PF07915">
    <property type="entry name" value="PRKCSH"/>
    <property type="match status" value="1"/>
</dbReference>
<protein>
    <recommendedName>
        <fullName evidence="10">Endoplasmic reticulum lectin</fullName>
    </recommendedName>
</protein>
<keyword evidence="7" id="KW-0325">Glycoprotein</keyword>
<feature type="region of interest" description="Disordered" evidence="11">
    <location>
        <begin position="434"/>
        <end position="463"/>
    </location>
</feature>
<evidence type="ECO:0000256" key="9">
    <source>
        <dbReference type="ARBA" id="ARBA00066177"/>
    </source>
</evidence>
<dbReference type="Proteomes" id="UP000233160">
    <property type="component" value="Unassembled WGS sequence"/>
</dbReference>